<dbReference type="PRINTS" id="PR01537">
    <property type="entry name" value="INTRLKN1R1F"/>
</dbReference>
<reference evidence="14" key="1">
    <citation type="submission" date="2022-08" db="UniProtKB">
        <authorList>
            <consortium name="EnsemblMetazoa"/>
        </authorList>
    </citation>
    <scope>IDENTIFICATION</scope>
    <source>
        <strain evidence="14">05x7-T-G4-1.051#20</strain>
    </source>
</reference>
<feature type="domain" description="TIR" evidence="13">
    <location>
        <begin position="245"/>
        <end position="385"/>
    </location>
</feature>
<dbReference type="PANTHER" id="PTHR24365">
    <property type="entry name" value="TOLL-LIKE RECEPTOR"/>
    <property type="match status" value="1"/>
</dbReference>
<keyword evidence="3" id="KW-0433">Leucine-rich repeat</keyword>
<dbReference type="PANTHER" id="PTHR24365:SF541">
    <property type="entry name" value="PROTEIN TOLL-RELATED"/>
    <property type="match status" value="1"/>
</dbReference>
<comment type="similarity">
    <text evidence="2">Belongs to the Toll-like receptor family.</text>
</comment>
<name>A0A8W8P324_MAGGI</name>
<keyword evidence="9" id="KW-0675">Receptor</keyword>
<dbReference type="Pfam" id="PF13676">
    <property type="entry name" value="TIR_2"/>
    <property type="match status" value="1"/>
</dbReference>
<dbReference type="GO" id="GO:0005886">
    <property type="term" value="C:plasma membrane"/>
    <property type="evidence" value="ECO:0007669"/>
    <property type="project" value="TreeGrafter"/>
</dbReference>
<evidence type="ECO:0000259" key="13">
    <source>
        <dbReference type="PROSITE" id="PS50104"/>
    </source>
</evidence>
<feature type="signal peptide" evidence="12">
    <location>
        <begin position="1"/>
        <end position="23"/>
    </location>
</feature>
<evidence type="ECO:0000256" key="1">
    <source>
        <dbReference type="ARBA" id="ARBA00004167"/>
    </source>
</evidence>
<feature type="transmembrane region" description="Helical" evidence="11">
    <location>
        <begin position="187"/>
        <end position="213"/>
    </location>
</feature>
<dbReference type="GO" id="GO:0007165">
    <property type="term" value="P:signal transduction"/>
    <property type="evidence" value="ECO:0007669"/>
    <property type="project" value="InterPro"/>
</dbReference>
<dbReference type="GO" id="GO:0038023">
    <property type="term" value="F:signaling receptor activity"/>
    <property type="evidence" value="ECO:0007669"/>
    <property type="project" value="TreeGrafter"/>
</dbReference>
<proteinExistence type="inferred from homology"/>
<dbReference type="EnsemblMetazoa" id="G9702.1">
    <property type="protein sequence ID" value="G9702.1:cds"/>
    <property type="gene ID" value="G9702"/>
</dbReference>
<keyword evidence="15" id="KW-1185">Reference proteome</keyword>
<dbReference type="Gene3D" id="3.80.10.10">
    <property type="entry name" value="Ribonuclease Inhibitor"/>
    <property type="match status" value="1"/>
</dbReference>
<dbReference type="AlphaFoldDB" id="A0A8W8P324"/>
<evidence type="ECO:0000256" key="5">
    <source>
        <dbReference type="ARBA" id="ARBA00022729"/>
    </source>
</evidence>
<evidence type="ECO:0000256" key="4">
    <source>
        <dbReference type="ARBA" id="ARBA00022692"/>
    </source>
</evidence>
<evidence type="ECO:0000256" key="2">
    <source>
        <dbReference type="ARBA" id="ARBA00009634"/>
    </source>
</evidence>
<evidence type="ECO:0000256" key="9">
    <source>
        <dbReference type="ARBA" id="ARBA00023170"/>
    </source>
</evidence>
<evidence type="ECO:0000313" key="15">
    <source>
        <dbReference type="Proteomes" id="UP000005408"/>
    </source>
</evidence>
<dbReference type="SUPFAM" id="SSF52058">
    <property type="entry name" value="L domain-like"/>
    <property type="match status" value="1"/>
</dbReference>
<dbReference type="SUPFAM" id="SSF52200">
    <property type="entry name" value="Toll/Interleukin receptor TIR domain"/>
    <property type="match status" value="1"/>
</dbReference>
<evidence type="ECO:0000256" key="8">
    <source>
        <dbReference type="ARBA" id="ARBA00023136"/>
    </source>
</evidence>
<keyword evidence="6" id="KW-0677">Repeat</keyword>
<feature type="chain" id="PRO_5036459269" description="TIR domain-containing protein" evidence="12">
    <location>
        <begin position="24"/>
        <end position="403"/>
    </location>
</feature>
<dbReference type="Gene3D" id="3.40.50.10140">
    <property type="entry name" value="Toll/interleukin-1 receptor homology (TIR) domain"/>
    <property type="match status" value="1"/>
</dbReference>
<keyword evidence="8 11" id="KW-0472">Membrane</keyword>
<keyword evidence="5 12" id="KW-0732">Signal</keyword>
<dbReference type="InterPro" id="IPR035897">
    <property type="entry name" value="Toll_tir_struct_dom_sf"/>
</dbReference>
<evidence type="ECO:0000256" key="3">
    <source>
        <dbReference type="ARBA" id="ARBA00022614"/>
    </source>
</evidence>
<evidence type="ECO:0000256" key="6">
    <source>
        <dbReference type="ARBA" id="ARBA00022737"/>
    </source>
</evidence>
<evidence type="ECO:0000256" key="12">
    <source>
        <dbReference type="SAM" id="SignalP"/>
    </source>
</evidence>
<organism evidence="14 15">
    <name type="scientific">Magallana gigas</name>
    <name type="common">Pacific oyster</name>
    <name type="synonym">Crassostrea gigas</name>
    <dbReference type="NCBI Taxonomy" id="29159"/>
    <lineage>
        <taxon>Eukaryota</taxon>
        <taxon>Metazoa</taxon>
        <taxon>Spiralia</taxon>
        <taxon>Lophotrochozoa</taxon>
        <taxon>Mollusca</taxon>
        <taxon>Bivalvia</taxon>
        <taxon>Autobranchia</taxon>
        <taxon>Pteriomorphia</taxon>
        <taxon>Ostreida</taxon>
        <taxon>Ostreoidea</taxon>
        <taxon>Ostreidae</taxon>
        <taxon>Magallana</taxon>
    </lineage>
</organism>
<keyword evidence="7 11" id="KW-1133">Transmembrane helix</keyword>
<dbReference type="SMART" id="SM00255">
    <property type="entry name" value="TIR"/>
    <property type="match status" value="1"/>
</dbReference>
<dbReference type="PROSITE" id="PS51450">
    <property type="entry name" value="LRR"/>
    <property type="match status" value="1"/>
</dbReference>
<dbReference type="SMART" id="SM00369">
    <property type="entry name" value="LRR_TYP"/>
    <property type="match status" value="2"/>
</dbReference>
<dbReference type="PROSITE" id="PS50104">
    <property type="entry name" value="TIR"/>
    <property type="match status" value="1"/>
</dbReference>
<comment type="subcellular location">
    <subcellularLocation>
        <location evidence="1">Membrane</location>
        <topology evidence="1">Single-pass membrane protein</topology>
    </subcellularLocation>
</comment>
<dbReference type="InterPro" id="IPR000157">
    <property type="entry name" value="TIR_dom"/>
</dbReference>
<keyword evidence="4 11" id="KW-0812">Transmembrane</keyword>
<dbReference type="Proteomes" id="UP000005408">
    <property type="component" value="Unassembled WGS sequence"/>
</dbReference>
<evidence type="ECO:0000256" key="7">
    <source>
        <dbReference type="ARBA" id="ARBA00022989"/>
    </source>
</evidence>
<keyword evidence="10" id="KW-0325">Glycoprotein</keyword>
<sequence>MKQMLYLLHPVLWVLPMVVLMLTEKETFKCSSNHNCTCYKREDSGIVFADCSNLKLQSAPLFNDENVLGKVLEDDNSGNTFRNLVKLTTLNLRSNRIFRLPPAIFRNLNQLETLVISDNSLSEFSVPIGNMQRLKRLDLSNNQLLFLDEKTRNAIDSLSRKKILHVNVTANFSGIDNLVQVMEKHCVSYIVTIVILTSLIFITLTTIFGRILYRYRWKLRYMYYVAREKYRDNVENLDGTTGSSFHFDAFVSYAEKDRRFVIKLVKQLEKEHNLKLCIHHRDFIPGTGIAENITNAIHNSRRTVTIMTSHFLDSYWCMFELNMARMEAIYSRNGENILILVVLEKLAIANLPFSFIDLIESNSYQEFPENGDDSEESAFRLKLAATLKSREGDFRTSSSNGAA</sequence>
<evidence type="ECO:0000256" key="11">
    <source>
        <dbReference type="SAM" id="Phobius"/>
    </source>
</evidence>
<dbReference type="InterPro" id="IPR001611">
    <property type="entry name" value="Leu-rich_rpt"/>
</dbReference>
<evidence type="ECO:0000256" key="10">
    <source>
        <dbReference type="ARBA" id="ARBA00023180"/>
    </source>
</evidence>
<dbReference type="InterPro" id="IPR032675">
    <property type="entry name" value="LRR_dom_sf"/>
</dbReference>
<evidence type="ECO:0000313" key="14">
    <source>
        <dbReference type="EnsemblMetazoa" id="G9702.1:cds"/>
    </source>
</evidence>
<accession>A0A8W8P324</accession>
<dbReference type="Pfam" id="PF13855">
    <property type="entry name" value="LRR_8"/>
    <property type="match status" value="1"/>
</dbReference>
<protein>
    <recommendedName>
        <fullName evidence="13">TIR domain-containing protein</fullName>
    </recommendedName>
</protein>
<dbReference type="InterPro" id="IPR003591">
    <property type="entry name" value="Leu-rich_rpt_typical-subtyp"/>
</dbReference>